<keyword evidence="4" id="KW-1185">Reference proteome</keyword>
<dbReference type="Pfam" id="PF10282">
    <property type="entry name" value="Lactonase"/>
    <property type="match status" value="1"/>
</dbReference>
<dbReference type="InterPro" id="IPR019405">
    <property type="entry name" value="Lactonase_7-beta_prop"/>
</dbReference>
<reference evidence="3 4" key="1">
    <citation type="journal article" date="2019" name="Int. J. Syst. Evol. Microbiol.">
        <title>The Global Catalogue of Microorganisms (GCM) 10K type strain sequencing project: providing services to taxonomists for standard genome sequencing and annotation.</title>
        <authorList>
            <consortium name="The Broad Institute Genomics Platform"/>
            <consortium name="The Broad Institute Genome Sequencing Center for Infectious Disease"/>
            <person name="Wu L."/>
            <person name="Ma J."/>
        </authorList>
    </citation>
    <scope>NUCLEOTIDE SEQUENCE [LARGE SCALE GENOMIC DNA]</scope>
    <source>
        <strain evidence="3 4">JCM 15628</strain>
    </source>
</reference>
<feature type="signal peptide" evidence="2">
    <location>
        <begin position="1"/>
        <end position="30"/>
    </location>
</feature>
<dbReference type="InterPro" id="IPR015943">
    <property type="entry name" value="WD40/YVTN_repeat-like_dom_sf"/>
</dbReference>
<dbReference type="SUPFAM" id="SSF63829">
    <property type="entry name" value="Calcium-dependent phosphotriesterase"/>
    <property type="match status" value="1"/>
</dbReference>
<evidence type="ECO:0000256" key="2">
    <source>
        <dbReference type="SAM" id="SignalP"/>
    </source>
</evidence>
<dbReference type="Gene3D" id="2.130.10.10">
    <property type="entry name" value="YVTN repeat-like/Quinoprotein amine dehydrogenase"/>
    <property type="match status" value="3"/>
</dbReference>
<protein>
    <recommendedName>
        <fullName evidence="5">6-phosphogluconolactonase (Cycloisomerase 2 family)</fullName>
    </recommendedName>
</protein>
<dbReference type="Proteomes" id="UP001500013">
    <property type="component" value="Unassembled WGS sequence"/>
</dbReference>
<comment type="similarity">
    <text evidence="1">Belongs to the cycloisomerase 2 family.</text>
</comment>
<feature type="chain" id="PRO_5045554618" description="6-phosphogluconolactonase (Cycloisomerase 2 family)" evidence="2">
    <location>
        <begin position="31"/>
        <end position="361"/>
    </location>
</feature>
<proteinExistence type="inferred from homology"/>
<evidence type="ECO:0000256" key="1">
    <source>
        <dbReference type="ARBA" id="ARBA00005564"/>
    </source>
</evidence>
<gene>
    <name evidence="3" type="ORF">GCM10009817_16950</name>
</gene>
<dbReference type="EMBL" id="BAAAPU010000007">
    <property type="protein sequence ID" value="GAA1977182.1"/>
    <property type="molecule type" value="Genomic_DNA"/>
</dbReference>
<organism evidence="3 4">
    <name type="scientific">Terrabacter lapilli</name>
    <dbReference type="NCBI Taxonomy" id="436231"/>
    <lineage>
        <taxon>Bacteria</taxon>
        <taxon>Bacillati</taxon>
        <taxon>Actinomycetota</taxon>
        <taxon>Actinomycetes</taxon>
        <taxon>Micrococcales</taxon>
        <taxon>Intrasporangiaceae</taxon>
        <taxon>Terrabacter</taxon>
    </lineage>
</organism>
<accession>A0ABN2RYF2</accession>
<dbReference type="PANTHER" id="PTHR30344:SF1">
    <property type="entry name" value="6-PHOSPHOGLUCONOLACTONASE"/>
    <property type="match status" value="1"/>
</dbReference>
<evidence type="ECO:0008006" key="5">
    <source>
        <dbReference type="Google" id="ProtNLM"/>
    </source>
</evidence>
<name>A0ABN2RYF2_9MICO</name>
<evidence type="ECO:0000313" key="3">
    <source>
        <dbReference type="EMBL" id="GAA1977182.1"/>
    </source>
</evidence>
<dbReference type="InterPro" id="IPR050282">
    <property type="entry name" value="Cycloisomerase_2"/>
</dbReference>
<dbReference type="PANTHER" id="PTHR30344">
    <property type="entry name" value="6-PHOSPHOGLUCONOLACTONASE-RELATED"/>
    <property type="match status" value="1"/>
</dbReference>
<keyword evidence="2" id="KW-0732">Signal</keyword>
<comment type="caution">
    <text evidence="3">The sequence shown here is derived from an EMBL/GenBank/DDBJ whole genome shotgun (WGS) entry which is preliminary data.</text>
</comment>
<sequence length="361" mass="36251">MNTPRSTRTPLMAIAAAGVLLVGAAGGASAHERGVVGHVYEATNAATGNAITVLDRAADGSLHRVGSVSTGGLGSGTSLNSQGGVARDGRILFVVNAGDDTLSTLAASGHGLVLRDRISSHGDFPVSVTARDGIAYVLDQSSDTIHGFRYDASGHLKSLPGSTRALTPNPAGGTADAAQVSFTPDGHNLVVTEKATNTIDTFAVVRGYAGRAKAHASAGTTPYGFDFDHRGHAIVSEAATGSASSYRVRPFRTITAALGNGQKAACWVVVARGNAYVVNAASNSISSYRIAPDGSLTLKSAVAATTGAGPTDAAVSPDQTSLSVRLGDGSVASYRIARDGSLTPIGTAAATAYGTSGLAED</sequence>
<evidence type="ECO:0000313" key="4">
    <source>
        <dbReference type="Proteomes" id="UP001500013"/>
    </source>
</evidence>